<name>A0ABQ9W4J8_SAGOE</name>
<accession>A0ABQ9W4J8</accession>
<evidence type="ECO:0000256" key="1">
    <source>
        <dbReference type="SAM" id="MobiDB-lite"/>
    </source>
</evidence>
<proteinExistence type="predicted"/>
<feature type="region of interest" description="Disordered" evidence="1">
    <location>
        <begin position="81"/>
        <end position="109"/>
    </location>
</feature>
<evidence type="ECO:0000313" key="3">
    <source>
        <dbReference type="Proteomes" id="UP001266305"/>
    </source>
</evidence>
<sequence length="109" mass="11624">MSSKSTTALIATIDTLYLSPPRSLTPFINTRPSLTESMLLHFPHQGAAVASPPLEVPSQPPTSKGATIASPLQKKLLLYPHQRRSTDAPPPLPKLLLLLPTPSGAKSHS</sequence>
<dbReference type="Proteomes" id="UP001266305">
    <property type="component" value="Unassembled WGS sequence"/>
</dbReference>
<dbReference type="EMBL" id="JASSZA010000003">
    <property type="protein sequence ID" value="KAK2116295.1"/>
    <property type="molecule type" value="Genomic_DNA"/>
</dbReference>
<evidence type="ECO:0000313" key="2">
    <source>
        <dbReference type="EMBL" id="KAK2116295.1"/>
    </source>
</evidence>
<gene>
    <name evidence="2" type="ORF">P7K49_006921</name>
</gene>
<protein>
    <submittedName>
        <fullName evidence="2">Uncharacterized protein</fullName>
    </submittedName>
</protein>
<reference evidence="2 3" key="1">
    <citation type="submission" date="2023-05" db="EMBL/GenBank/DDBJ databases">
        <title>B98-5 Cell Line De Novo Hybrid Assembly: An Optical Mapping Approach.</title>
        <authorList>
            <person name="Kananen K."/>
            <person name="Auerbach J.A."/>
            <person name="Kautto E."/>
            <person name="Blachly J.S."/>
        </authorList>
    </citation>
    <scope>NUCLEOTIDE SEQUENCE [LARGE SCALE GENOMIC DNA]</scope>
    <source>
        <strain evidence="2">B95-8</strain>
        <tissue evidence="2">Cell line</tissue>
    </source>
</reference>
<organism evidence="2 3">
    <name type="scientific">Saguinus oedipus</name>
    <name type="common">Cotton-top tamarin</name>
    <name type="synonym">Oedipomidas oedipus</name>
    <dbReference type="NCBI Taxonomy" id="9490"/>
    <lineage>
        <taxon>Eukaryota</taxon>
        <taxon>Metazoa</taxon>
        <taxon>Chordata</taxon>
        <taxon>Craniata</taxon>
        <taxon>Vertebrata</taxon>
        <taxon>Euteleostomi</taxon>
        <taxon>Mammalia</taxon>
        <taxon>Eutheria</taxon>
        <taxon>Euarchontoglires</taxon>
        <taxon>Primates</taxon>
        <taxon>Haplorrhini</taxon>
        <taxon>Platyrrhini</taxon>
        <taxon>Cebidae</taxon>
        <taxon>Callitrichinae</taxon>
        <taxon>Saguinus</taxon>
    </lineage>
</organism>
<comment type="caution">
    <text evidence="2">The sequence shown here is derived from an EMBL/GenBank/DDBJ whole genome shotgun (WGS) entry which is preliminary data.</text>
</comment>
<keyword evidence="3" id="KW-1185">Reference proteome</keyword>